<gene>
    <name evidence="1" type="ORF">DL89DRAFT_156994</name>
</gene>
<evidence type="ECO:0000313" key="2">
    <source>
        <dbReference type="Proteomes" id="UP000193922"/>
    </source>
</evidence>
<comment type="caution">
    <text evidence="1">The sequence shown here is derived from an EMBL/GenBank/DDBJ whole genome shotgun (WGS) entry which is preliminary data.</text>
</comment>
<dbReference type="GeneID" id="63800269"/>
<keyword evidence="2" id="KW-1185">Reference proteome</keyword>
<reference evidence="1 2" key="1">
    <citation type="submission" date="2016-07" db="EMBL/GenBank/DDBJ databases">
        <title>Pervasive Adenine N6-methylation of Active Genes in Fungi.</title>
        <authorList>
            <consortium name="DOE Joint Genome Institute"/>
            <person name="Mondo S.J."/>
            <person name="Dannebaum R.O."/>
            <person name="Kuo R.C."/>
            <person name="Labutti K."/>
            <person name="Haridas S."/>
            <person name="Kuo A."/>
            <person name="Salamov A."/>
            <person name="Ahrendt S.R."/>
            <person name="Lipzen A."/>
            <person name="Sullivan W."/>
            <person name="Andreopoulos W.B."/>
            <person name="Clum A."/>
            <person name="Lindquist E."/>
            <person name="Daum C."/>
            <person name="Ramamoorthy G.K."/>
            <person name="Gryganskyi A."/>
            <person name="Culley D."/>
            <person name="Magnuson J.K."/>
            <person name="James T.Y."/>
            <person name="O'Malley M.A."/>
            <person name="Stajich J.E."/>
            <person name="Spatafora J.W."/>
            <person name="Visel A."/>
            <person name="Grigoriev I.V."/>
        </authorList>
    </citation>
    <scope>NUCLEOTIDE SEQUENCE [LARGE SCALE GENOMIC DNA]</scope>
    <source>
        <strain evidence="1 2">ATCC 12442</strain>
    </source>
</reference>
<organism evidence="1 2">
    <name type="scientific">Linderina pennispora</name>
    <dbReference type="NCBI Taxonomy" id="61395"/>
    <lineage>
        <taxon>Eukaryota</taxon>
        <taxon>Fungi</taxon>
        <taxon>Fungi incertae sedis</taxon>
        <taxon>Zoopagomycota</taxon>
        <taxon>Kickxellomycotina</taxon>
        <taxon>Kickxellomycetes</taxon>
        <taxon>Kickxellales</taxon>
        <taxon>Kickxellaceae</taxon>
        <taxon>Linderina</taxon>
    </lineage>
</organism>
<sequence>GHLCFAATLIISINYGKLLCIPGNFHRCYRAYNTVVLGSDVREKTRSATALSTKQHNPNLPAAASRKHYTAPACNCPPPPVKCGQPASCLHASQLQQAAVIRGSHCVAAFGPCGIDAQAFSVNTNFA</sequence>
<name>A0A1Y1VVN5_9FUNG</name>
<dbReference type="Proteomes" id="UP000193922">
    <property type="component" value="Unassembled WGS sequence"/>
</dbReference>
<protein>
    <submittedName>
        <fullName evidence="1">Uncharacterized protein</fullName>
    </submittedName>
</protein>
<evidence type="ECO:0000313" key="1">
    <source>
        <dbReference type="EMBL" id="ORX64824.1"/>
    </source>
</evidence>
<dbReference type="AlphaFoldDB" id="A0A1Y1VVN5"/>
<feature type="non-terminal residue" evidence="1">
    <location>
        <position position="1"/>
    </location>
</feature>
<accession>A0A1Y1VVN5</accession>
<proteinExistence type="predicted"/>
<dbReference type="EMBL" id="MCFD01000063">
    <property type="protein sequence ID" value="ORX64824.1"/>
    <property type="molecule type" value="Genomic_DNA"/>
</dbReference>
<dbReference type="RefSeq" id="XP_040739388.1">
    <property type="nucleotide sequence ID" value="XM_040883621.1"/>
</dbReference>